<feature type="domain" description="Serpin" evidence="2">
    <location>
        <begin position="53"/>
        <end position="167"/>
    </location>
</feature>
<organism evidence="3 4">
    <name type="scientific">Clonorchis sinensis</name>
    <name type="common">Chinese liver fluke</name>
    <dbReference type="NCBI Taxonomy" id="79923"/>
    <lineage>
        <taxon>Eukaryota</taxon>
        <taxon>Metazoa</taxon>
        <taxon>Spiralia</taxon>
        <taxon>Lophotrochozoa</taxon>
        <taxon>Platyhelminthes</taxon>
        <taxon>Trematoda</taxon>
        <taxon>Digenea</taxon>
        <taxon>Opisthorchiida</taxon>
        <taxon>Opisthorchiata</taxon>
        <taxon>Opisthorchiidae</taxon>
        <taxon>Clonorchis</taxon>
    </lineage>
</organism>
<proteinExistence type="inferred from homology"/>
<dbReference type="InterPro" id="IPR042178">
    <property type="entry name" value="Serpin_sf_1"/>
</dbReference>
<dbReference type="Proteomes" id="UP000286415">
    <property type="component" value="Unassembled WGS sequence"/>
</dbReference>
<evidence type="ECO:0000259" key="2">
    <source>
        <dbReference type="Pfam" id="PF00079"/>
    </source>
</evidence>
<dbReference type="STRING" id="79923.A0A419QI35"/>
<reference evidence="3 4" key="1">
    <citation type="journal article" date="2018" name="Biotechnol. Adv.">
        <title>Improved genomic resources and new bioinformatic workflow for the carcinogenic parasite Clonorchis sinensis: Biotechnological implications.</title>
        <authorList>
            <person name="Wang D."/>
            <person name="Korhonen P.K."/>
            <person name="Gasser R.B."/>
            <person name="Young N.D."/>
        </authorList>
    </citation>
    <scope>NUCLEOTIDE SEQUENCE [LARGE SCALE GENOMIC DNA]</scope>
    <source>
        <strain evidence="3">Cs-k2</strain>
    </source>
</reference>
<evidence type="ECO:0000256" key="1">
    <source>
        <dbReference type="ARBA" id="ARBA00009500"/>
    </source>
</evidence>
<dbReference type="PROSITE" id="PS00284">
    <property type="entry name" value="SERPIN"/>
    <property type="match status" value="1"/>
</dbReference>
<dbReference type="InParanoid" id="A0A419QI35"/>
<gene>
    <name evidence="3" type="ORF">CSKR_108588</name>
</gene>
<dbReference type="PANTHER" id="PTHR11461:SF211">
    <property type="entry name" value="GH10112P-RELATED"/>
    <property type="match status" value="1"/>
</dbReference>
<evidence type="ECO:0000313" key="3">
    <source>
        <dbReference type="EMBL" id="KAG5453885.1"/>
    </source>
</evidence>
<dbReference type="Gene3D" id="3.30.497.10">
    <property type="entry name" value="Antithrombin, subunit I, domain 2"/>
    <property type="match status" value="1"/>
</dbReference>
<evidence type="ECO:0000313" key="4">
    <source>
        <dbReference type="Proteomes" id="UP000286415"/>
    </source>
</evidence>
<dbReference type="Pfam" id="PF00079">
    <property type="entry name" value="Serpin"/>
    <property type="match status" value="1"/>
</dbReference>
<comment type="caution">
    <text evidence="3">The sequence shown here is derived from an EMBL/GenBank/DDBJ whole genome shotgun (WGS) entry which is preliminary data.</text>
</comment>
<comment type="similarity">
    <text evidence="1">Belongs to the serpin family.</text>
</comment>
<dbReference type="InterPro" id="IPR023795">
    <property type="entry name" value="Serpin_CS"/>
</dbReference>
<dbReference type="InterPro" id="IPR023796">
    <property type="entry name" value="Serpin_dom"/>
</dbReference>
<name>A0A419QI35_CLOSI</name>
<keyword evidence="4" id="KW-1185">Reference proteome</keyword>
<accession>A0A419QI35</accession>
<protein>
    <submittedName>
        <fullName evidence="3">Leukocyte elastase inhibitor</fullName>
    </submittedName>
</protein>
<dbReference type="GO" id="GO:0005615">
    <property type="term" value="C:extracellular space"/>
    <property type="evidence" value="ECO:0007669"/>
    <property type="project" value="InterPro"/>
</dbReference>
<dbReference type="InterPro" id="IPR000215">
    <property type="entry name" value="Serpin_fam"/>
</dbReference>
<dbReference type="InterPro" id="IPR036186">
    <property type="entry name" value="Serpin_sf"/>
</dbReference>
<dbReference type="GO" id="GO:0004867">
    <property type="term" value="F:serine-type endopeptidase inhibitor activity"/>
    <property type="evidence" value="ECO:0007669"/>
    <property type="project" value="InterPro"/>
</dbReference>
<dbReference type="PANTHER" id="PTHR11461">
    <property type="entry name" value="SERINE PROTEASE INHIBITOR, SERPIN"/>
    <property type="match status" value="1"/>
</dbReference>
<reference evidence="3 4" key="2">
    <citation type="journal article" date="2021" name="Genomics">
        <title>High-quality reference genome for Clonorchis sinensis.</title>
        <authorList>
            <person name="Young N.D."/>
            <person name="Stroehlein A.J."/>
            <person name="Kinkar L."/>
            <person name="Wang T."/>
            <person name="Sohn W.M."/>
            <person name="Chang B.C.H."/>
            <person name="Kaur P."/>
            <person name="Weisz D."/>
            <person name="Dudchenko O."/>
            <person name="Aiden E.L."/>
            <person name="Korhonen P.K."/>
            <person name="Gasser R.B."/>
        </authorList>
    </citation>
    <scope>NUCLEOTIDE SEQUENCE [LARGE SCALE GENOMIC DNA]</scope>
    <source>
        <strain evidence="3">Cs-k2</strain>
    </source>
</reference>
<dbReference type="EMBL" id="NIRI02000010">
    <property type="protein sequence ID" value="KAG5453885.1"/>
    <property type="molecule type" value="Genomic_DNA"/>
</dbReference>
<sequence>MNNWVAMNTRDKIKTLILPGVLSANTIKDTCDAHAIQLPFRDSELLKADFIEQNITVQLPKFKLSEGDPPDAKELLIQCGIHDVFDFAKANLSKIRADERCFVSDVLHKSVLEIDKEGATAAAATAFMAFEASRFGGPPPFMVDHPFFIGLVCDTSVPVFVGHVTKPGNP</sequence>
<dbReference type="SUPFAM" id="SSF56574">
    <property type="entry name" value="Serpins"/>
    <property type="match status" value="1"/>
</dbReference>
<dbReference type="AlphaFoldDB" id="A0A419QI35"/>
<dbReference type="OrthoDB" id="6270397at2759"/>